<comment type="similarity">
    <text evidence="1 4">Belongs to the eukaryotic ribosomal protein eL38 family.</text>
</comment>
<feature type="transmembrane region" description="Helical" evidence="5">
    <location>
        <begin position="42"/>
        <end position="63"/>
    </location>
</feature>
<evidence type="ECO:0000256" key="5">
    <source>
        <dbReference type="SAM" id="Phobius"/>
    </source>
</evidence>
<evidence type="ECO:0008006" key="8">
    <source>
        <dbReference type="Google" id="ProtNLM"/>
    </source>
</evidence>
<evidence type="ECO:0000256" key="4">
    <source>
        <dbReference type="RuleBase" id="RU003445"/>
    </source>
</evidence>
<accession>A0AAQ3UZB2</accession>
<protein>
    <recommendedName>
        <fullName evidence="8">60S ribosomal protein L38</fullName>
    </recommendedName>
</protein>
<dbReference type="InterPro" id="IPR038464">
    <property type="entry name" value="Ribosomal_eL38_sf"/>
</dbReference>
<gene>
    <name evidence="6" type="ORF">U9M48_044496</name>
</gene>
<keyword evidence="5" id="KW-1133">Transmembrane helix</keyword>
<dbReference type="PROSITE" id="PS51257">
    <property type="entry name" value="PROKAR_LIPOPROTEIN"/>
    <property type="match status" value="1"/>
</dbReference>
<feature type="transmembrane region" description="Helical" evidence="5">
    <location>
        <begin position="117"/>
        <end position="143"/>
    </location>
</feature>
<evidence type="ECO:0000256" key="1">
    <source>
        <dbReference type="ARBA" id="ARBA00007803"/>
    </source>
</evidence>
<keyword evidence="3 4" id="KW-0687">Ribonucleoprotein</keyword>
<dbReference type="GO" id="GO:1990904">
    <property type="term" value="C:ribonucleoprotein complex"/>
    <property type="evidence" value="ECO:0007669"/>
    <property type="project" value="UniProtKB-KW"/>
</dbReference>
<keyword evidence="2 4" id="KW-0689">Ribosomal protein</keyword>
<dbReference type="AlphaFoldDB" id="A0AAQ3UZB2"/>
<dbReference type="EMBL" id="CP144754">
    <property type="protein sequence ID" value="WVZ99157.1"/>
    <property type="molecule type" value="Genomic_DNA"/>
</dbReference>
<dbReference type="GO" id="GO:0006412">
    <property type="term" value="P:translation"/>
    <property type="evidence" value="ECO:0007669"/>
    <property type="project" value="InterPro"/>
</dbReference>
<dbReference type="PANTHER" id="PTHR34124">
    <property type="entry name" value="F16B3.27 PROTEIN-RELATED"/>
    <property type="match status" value="1"/>
</dbReference>
<sequence length="272" mass="28941">MAGGARAAHKAFLLCNYTLLGAASACIFLTLSLRLAPSPCGLLLVFLHALTAVFAAAGCSGSFTEGGAGAGRAHAAHTAGAVLTAIFQGAAALLAFTRTADFLAELRSYVREEDGEVILKLVGGLGTAIFVLEWAALALAFALRLDDDDGSEVDGGEHSKSWSSGYHGFRLASRYKTSSSPPPPPCPPHVARVCDCREASAAIMPKQIHEIKDFLLTARRKDARSVRIKRSKDAVKFKVRCSKYLYTLCVYDTEKANKLKQSLPPGLSVQEV</sequence>
<keyword evidence="7" id="KW-1185">Reference proteome</keyword>
<dbReference type="Pfam" id="PF01781">
    <property type="entry name" value="Ribosomal_L38e"/>
    <property type="match status" value="1"/>
</dbReference>
<organism evidence="6 7">
    <name type="scientific">Paspalum notatum var. saurae</name>
    <dbReference type="NCBI Taxonomy" id="547442"/>
    <lineage>
        <taxon>Eukaryota</taxon>
        <taxon>Viridiplantae</taxon>
        <taxon>Streptophyta</taxon>
        <taxon>Embryophyta</taxon>
        <taxon>Tracheophyta</taxon>
        <taxon>Spermatophyta</taxon>
        <taxon>Magnoliopsida</taxon>
        <taxon>Liliopsida</taxon>
        <taxon>Poales</taxon>
        <taxon>Poaceae</taxon>
        <taxon>PACMAD clade</taxon>
        <taxon>Panicoideae</taxon>
        <taxon>Andropogonodae</taxon>
        <taxon>Paspaleae</taxon>
        <taxon>Paspalinae</taxon>
        <taxon>Paspalum</taxon>
    </lineage>
</organism>
<proteinExistence type="inferred from homology"/>
<keyword evidence="5" id="KW-0812">Transmembrane</keyword>
<feature type="transmembrane region" description="Helical" evidence="5">
    <location>
        <begin position="75"/>
        <end position="97"/>
    </location>
</feature>
<dbReference type="FunFam" id="3.30.720.90:FF:000001">
    <property type="entry name" value="60S ribosomal protein L38"/>
    <property type="match status" value="1"/>
</dbReference>
<dbReference type="PANTHER" id="PTHR34124:SF19">
    <property type="entry name" value="OS02G0738350 PROTEIN"/>
    <property type="match status" value="1"/>
</dbReference>
<dbReference type="GO" id="GO:0003735">
    <property type="term" value="F:structural constituent of ribosome"/>
    <property type="evidence" value="ECO:0007669"/>
    <property type="project" value="InterPro"/>
</dbReference>
<feature type="transmembrane region" description="Helical" evidence="5">
    <location>
        <begin position="12"/>
        <end position="36"/>
    </location>
</feature>
<name>A0AAQ3UZB2_PASNO</name>
<dbReference type="InterPro" id="IPR002675">
    <property type="entry name" value="Ribosomal_eL38"/>
</dbReference>
<dbReference type="Proteomes" id="UP001341281">
    <property type="component" value="Chromosome 10"/>
</dbReference>
<evidence type="ECO:0000313" key="7">
    <source>
        <dbReference type="Proteomes" id="UP001341281"/>
    </source>
</evidence>
<dbReference type="Gene3D" id="3.30.720.90">
    <property type="match status" value="1"/>
</dbReference>
<evidence type="ECO:0000313" key="6">
    <source>
        <dbReference type="EMBL" id="WVZ99157.1"/>
    </source>
</evidence>
<evidence type="ECO:0000256" key="3">
    <source>
        <dbReference type="ARBA" id="ARBA00023274"/>
    </source>
</evidence>
<reference evidence="6 7" key="1">
    <citation type="submission" date="2024-02" db="EMBL/GenBank/DDBJ databases">
        <title>High-quality chromosome-scale genome assembly of Pensacola bahiagrass (Paspalum notatum Flugge var. saurae).</title>
        <authorList>
            <person name="Vega J.M."/>
            <person name="Podio M."/>
            <person name="Orjuela J."/>
            <person name="Siena L.A."/>
            <person name="Pessino S.C."/>
            <person name="Combes M.C."/>
            <person name="Mariac C."/>
            <person name="Albertini E."/>
            <person name="Pupilli F."/>
            <person name="Ortiz J.P.A."/>
            <person name="Leblanc O."/>
        </authorList>
    </citation>
    <scope>NUCLEOTIDE SEQUENCE [LARGE SCALE GENOMIC DNA]</scope>
    <source>
        <strain evidence="6">R1</strain>
        <tissue evidence="6">Leaf</tissue>
    </source>
</reference>
<evidence type="ECO:0000256" key="2">
    <source>
        <dbReference type="ARBA" id="ARBA00022980"/>
    </source>
</evidence>
<keyword evidence="5" id="KW-0472">Membrane</keyword>
<dbReference type="GO" id="GO:0005840">
    <property type="term" value="C:ribosome"/>
    <property type="evidence" value="ECO:0007669"/>
    <property type="project" value="UniProtKB-KW"/>
</dbReference>